<name>A0ABR1UEV4_9PEZI</name>
<keyword evidence="3" id="KW-1185">Reference proteome</keyword>
<evidence type="ECO:0000313" key="3">
    <source>
        <dbReference type="Proteomes" id="UP001446871"/>
    </source>
</evidence>
<feature type="compositionally biased region" description="Acidic residues" evidence="1">
    <location>
        <begin position="124"/>
        <end position="134"/>
    </location>
</feature>
<evidence type="ECO:0000313" key="2">
    <source>
        <dbReference type="EMBL" id="KAK8057433.1"/>
    </source>
</evidence>
<dbReference type="EMBL" id="JAQQWM010000007">
    <property type="protein sequence ID" value="KAK8057433.1"/>
    <property type="molecule type" value="Genomic_DNA"/>
</dbReference>
<organism evidence="2 3">
    <name type="scientific">Apiospora saccharicola</name>
    <dbReference type="NCBI Taxonomy" id="335842"/>
    <lineage>
        <taxon>Eukaryota</taxon>
        <taxon>Fungi</taxon>
        <taxon>Dikarya</taxon>
        <taxon>Ascomycota</taxon>
        <taxon>Pezizomycotina</taxon>
        <taxon>Sordariomycetes</taxon>
        <taxon>Xylariomycetidae</taxon>
        <taxon>Amphisphaeriales</taxon>
        <taxon>Apiosporaceae</taxon>
        <taxon>Apiospora</taxon>
    </lineage>
</organism>
<accession>A0ABR1UEV4</accession>
<comment type="caution">
    <text evidence="2">The sequence shown here is derived from an EMBL/GenBank/DDBJ whole genome shotgun (WGS) entry which is preliminary data.</text>
</comment>
<reference evidence="2 3" key="1">
    <citation type="submission" date="2023-01" db="EMBL/GenBank/DDBJ databases">
        <title>Analysis of 21 Apiospora genomes using comparative genomics revels a genus with tremendous synthesis potential of carbohydrate active enzymes and secondary metabolites.</title>
        <authorList>
            <person name="Sorensen T."/>
        </authorList>
    </citation>
    <scope>NUCLEOTIDE SEQUENCE [LARGE SCALE GENOMIC DNA]</scope>
    <source>
        <strain evidence="2 3">CBS 83171</strain>
    </source>
</reference>
<dbReference type="Proteomes" id="UP001446871">
    <property type="component" value="Unassembled WGS sequence"/>
</dbReference>
<sequence>MTAPLSRAVRSQIENVVYTRIVHLERQPWKILEVTQQDFTVDWKADSFPKLLAKVQQPDFKPLLYQVSRRESRTLVGKVETETAKSIEIREISIGPRLVFTYGDWHNDSYQESSDEGSVQTSDEMSDEESEEASNENSDGGSDESLVEGSEQVDEGSDEGSDEAYQRELDEFSVGDLEDITDSDEDL</sequence>
<feature type="compositionally biased region" description="Acidic residues" evidence="1">
    <location>
        <begin position="141"/>
        <end position="162"/>
    </location>
</feature>
<feature type="region of interest" description="Disordered" evidence="1">
    <location>
        <begin position="109"/>
        <end position="187"/>
    </location>
</feature>
<feature type="compositionally biased region" description="Polar residues" evidence="1">
    <location>
        <begin position="109"/>
        <end position="121"/>
    </location>
</feature>
<evidence type="ECO:0000256" key="1">
    <source>
        <dbReference type="SAM" id="MobiDB-lite"/>
    </source>
</evidence>
<feature type="compositionally biased region" description="Acidic residues" evidence="1">
    <location>
        <begin position="171"/>
        <end position="187"/>
    </location>
</feature>
<protein>
    <submittedName>
        <fullName evidence="2">Uncharacterized protein</fullName>
    </submittedName>
</protein>
<gene>
    <name evidence="2" type="ORF">PG996_011370</name>
</gene>
<proteinExistence type="predicted"/>